<evidence type="ECO:0000259" key="11">
    <source>
        <dbReference type="Pfam" id="PF20209"/>
    </source>
</evidence>
<comment type="subcellular location">
    <subcellularLocation>
        <location evidence="1">Nucleus</location>
    </subcellularLocation>
</comment>
<comment type="cofactor">
    <cofactor evidence="6">
        <name>Mg(2+)</name>
        <dbReference type="ChEBI" id="CHEBI:18420"/>
    </cofactor>
</comment>
<dbReference type="InterPro" id="IPR025476">
    <property type="entry name" value="Helitron_helicase-like"/>
</dbReference>
<dbReference type="GO" id="GO:0006310">
    <property type="term" value="P:DNA recombination"/>
    <property type="evidence" value="ECO:0007669"/>
    <property type="project" value="UniProtKB-KW"/>
</dbReference>
<dbReference type="Proteomes" id="UP000593570">
    <property type="component" value="Unassembled WGS sequence"/>
</dbReference>
<proteinExistence type="inferred from homology"/>
<dbReference type="SUPFAM" id="SSF52540">
    <property type="entry name" value="P-loop containing nucleoside triphosphate hydrolases"/>
    <property type="match status" value="1"/>
</dbReference>
<comment type="similarity">
    <text evidence="6">Belongs to the helicase family.</text>
</comment>
<dbReference type="EMBL" id="JACDXP010000002">
    <property type="protein sequence ID" value="KAF6527724.1"/>
    <property type="molecule type" value="Genomic_DNA"/>
</dbReference>
<evidence type="ECO:0000256" key="1">
    <source>
        <dbReference type="ARBA" id="ARBA00004123"/>
    </source>
</evidence>
<protein>
    <recommendedName>
        <fullName evidence="6">ATP-dependent DNA helicase</fullName>
        <ecNumber evidence="6">5.6.2.3</ecNumber>
    </recommendedName>
</protein>
<evidence type="ECO:0000256" key="7">
    <source>
        <dbReference type="SAM" id="MobiDB-lite"/>
    </source>
</evidence>
<reference evidence="12 13" key="1">
    <citation type="journal article" date="2020" name="bioRxiv">
        <title>A chromosome-scale genome assembly for the Fusarium oxysporum strain Fo5176 to establish a model Arabidopsis-fungal pathosystem.</title>
        <authorList>
            <person name="Fokkens L."/>
            <person name="Guo L."/>
            <person name="Dora S."/>
            <person name="Wang B."/>
            <person name="Ye K."/>
            <person name="Sanchez-Rodriguez C."/>
            <person name="Croll D."/>
        </authorList>
    </citation>
    <scope>NUCLEOTIDE SEQUENCE [LARGE SCALE GENOMIC DNA]</scope>
    <source>
        <strain evidence="12 13">Fo5176</strain>
    </source>
</reference>
<dbReference type="Pfam" id="PF14214">
    <property type="entry name" value="Helitron_like_N"/>
    <property type="match status" value="1"/>
</dbReference>
<dbReference type="Pfam" id="PF20209">
    <property type="entry name" value="DUF6570"/>
    <property type="match status" value="1"/>
</dbReference>
<comment type="caution">
    <text evidence="12">The sequence shown here is derived from an EMBL/GenBank/DDBJ whole genome shotgun (WGS) entry which is preliminary data.</text>
</comment>
<dbReference type="Pfam" id="PF05970">
    <property type="entry name" value="PIF1"/>
    <property type="match status" value="1"/>
</dbReference>
<dbReference type="GO" id="GO:0016787">
    <property type="term" value="F:hydrolase activity"/>
    <property type="evidence" value="ECO:0007669"/>
    <property type="project" value="UniProtKB-KW"/>
</dbReference>
<feature type="domain" description="Helitron helicase-like" evidence="10">
    <location>
        <begin position="668"/>
        <end position="885"/>
    </location>
</feature>
<feature type="domain" description="HAT C-terminal dimerisation" evidence="8">
    <location>
        <begin position="2608"/>
        <end position="2682"/>
    </location>
</feature>
<dbReference type="InterPro" id="IPR010285">
    <property type="entry name" value="DNA_helicase_pif1-like_DEAD"/>
</dbReference>
<keyword evidence="4" id="KW-0862">Zinc</keyword>
<feature type="compositionally biased region" description="Basic and acidic residues" evidence="7">
    <location>
        <begin position="72"/>
        <end position="87"/>
    </location>
</feature>
<evidence type="ECO:0000259" key="10">
    <source>
        <dbReference type="Pfam" id="PF14214"/>
    </source>
</evidence>
<keyword evidence="6" id="KW-0233">DNA recombination</keyword>
<feature type="domain" description="DNA helicase Pif1-like DEAD-box helicase" evidence="9">
    <location>
        <begin position="1563"/>
        <end position="1697"/>
    </location>
</feature>
<keyword evidence="6" id="KW-0547">Nucleotide-binding</keyword>
<evidence type="ECO:0000259" key="9">
    <source>
        <dbReference type="Pfam" id="PF05970"/>
    </source>
</evidence>
<evidence type="ECO:0000313" key="13">
    <source>
        <dbReference type="Proteomes" id="UP000593570"/>
    </source>
</evidence>
<feature type="region of interest" description="Disordered" evidence="7">
    <location>
        <begin position="479"/>
        <end position="500"/>
    </location>
</feature>
<dbReference type="InterPro" id="IPR012337">
    <property type="entry name" value="RNaseH-like_sf"/>
</dbReference>
<evidence type="ECO:0000313" key="12">
    <source>
        <dbReference type="EMBL" id="KAF6527724.1"/>
    </source>
</evidence>
<dbReference type="Pfam" id="PF05699">
    <property type="entry name" value="Dimer_Tnp_hAT"/>
    <property type="match status" value="1"/>
</dbReference>
<dbReference type="InterPro" id="IPR046700">
    <property type="entry name" value="DUF6570"/>
</dbReference>
<dbReference type="GO" id="GO:0043139">
    <property type="term" value="F:5'-3' DNA helicase activity"/>
    <property type="evidence" value="ECO:0007669"/>
    <property type="project" value="UniProtKB-EC"/>
</dbReference>
<dbReference type="GO" id="GO:0000723">
    <property type="term" value="P:telomere maintenance"/>
    <property type="evidence" value="ECO:0007669"/>
    <property type="project" value="InterPro"/>
</dbReference>
<dbReference type="PANTHER" id="PTHR46481">
    <property type="entry name" value="ZINC FINGER BED DOMAIN-CONTAINING PROTEIN 4"/>
    <property type="match status" value="1"/>
</dbReference>
<evidence type="ECO:0000256" key="6">
    <source>
        <dbReference type="RuleBase" id="RU363044"/>
    </source>
</evidence>
<feature type="region of interest" description="Disordered" evidence="7">
    <location>
        <begin position="513"/>
        <end position="564"/>
    </location>
</feature>
<dbReference type="InterPro" id="IPR052035">
    <property type="entry name" value="ZnF_BED_domain_contain"/>
</dbReference>
<evidence type="ECO:0000256" key="3">
    <source>
        <dbReference type="ARBA" id="ARBA00022771"/>
    </source>
</evidence>
<keyword evidence="6" id="KW-0378">Hydrolase</keyword>
<dbReference type="InterPro" id="IPR008906">
    <property type="entry name" value="HATC_C_dom"/>
</dbReference>
<gene>
    <name evidence="12" type="ORF">HZS61_008026</name>
</gene>
<accession>A0A8H6H0Y0</accession>
<evidence type="ECO:0000256" key="2">
    <source>
        <dbReference type="ARBA" id="ARBA00022723"/>
    </source>
</evidence>
<dbReference type="SUPFAM" id="SSF53098">
    <property type="entry name" value="Ribonuclease H-like"/>
    <property type="match status" value="1"/>
</dbReference>
<name>A0A8H6H0Y0_FUSOX</name>
<dbReference type="EC" id="5.6.2.3" evidence="6"/>
<dbReference type="InterPro" id="IPR027417">
    <property type="entry name" value="P-loop_NTPase"/>
</dbReference>
<dbReference type="GO" id="GO:0005634">
    <property type="term" value="C:nucleus"/>
    <property type="evidence" value="ECO:0007669"/>
    <property type="project" value="UniProtKB-SubCell"/>
</dbReference>
<dbReference type="GO" id="GO:0046983">
    <property type="term" value="F:protein dimerization activity"/>
    <property type="evidence" value="ECO:0007669"/>
    <property type="project" value="InterPro"/>
</dbReference>
<keyword evidence="3" id="KW-0863">Zinc-finger</keyword>
<evidence type="ECO:0000256" key="4">
    <source>
        <dbReference type="ARBA" id="ARBA00022833"/>
    </source>
</evidence>
<keyword evidence="2" id="KW-0479">Metal-binding</keyword>
<feature type="region of interest" description="Disordered" evidence="7">
    <location>
        <begin position="636"/>
        <end position="659"/>
    </location>
</feature>
<keyword evidence="6" id="KW-0227">DNA damage</keyword>
<keyword evidence="6" id="KW-0067">ATP-binding</keyword>
<feature type="domain" description="DUF6570" evidence="11">
    <location>
        <begin position="315"/>
        <end position="457"/>
    </location>
</feature>
<dbReference type="Gene3D" id="3.40.50.300">
    <property type="entry name" value="P-loop containing nucleotide triphosphate hydrolases"/>
    <property type="match status" value="1"/>
</dbReference>
<keyword evidence="6" id="KW-0347">Helicase</keyword>
<feature type="region of interest" description="Disordered" evidence="7">
    <location>
        <begin position="72"/>
        <end position="194"/>
    </location>
</feature>
<keyword evidence="5" id="KW-0539">Nucleus</keyword>
<sequence>MPQIHLLPCPGKNQSESQLMTSARAVHRRQELVRVHPDDATLQALLEPRREPVRVPHAEILRMLDHLDRQRAEDRARRRAGETEQVERPTTPNRLYRPPQTFPSSKRHREQGALPAPPPTQLNRSPKRRRRSMGETLPTPPNTQPNHAPKPNRSPKRRRRSMGETLPTPPNTQPNHAPKPNRAPKSPRPMPETVQLQRESINSILQYRESCFRDKEEASATRSWCKEVPLALQVEASKSFYQAFTDEKMLPISHCIACYRKQAPCELTAVQWNGLLTPSLLQATRTLQQCRKCLPLDDDAGVRVCRECRASLEGGKLPKACSVNNMDIGCEHRYPEELDGLSPVEERLIALQAPFGYITKFIVDNKTPSGLSYRKHVKGHIVVFPNKVEDLVAAVLPHPLLETIENIHVSWSGSSKPSSADVGHLLQVRKSRVRAALSWLQRNNPLYEHVTINHGEIDGWRYAEGSNVPTLIMDVMQREEPSVAEKTQTDHIVPDTDRGLEENRFVSIEELLTTSAQTGSGDDPCPPDGTLSIEQHHPLPPDDADGDEEVVYGTSSSGMFPLDGPAAFEEADKLSFLADALKTSRSRDADDAEPCTMRLQTTGEQPFIRVERGGDFADTLHEDFFPRTFPKLFPWGRGGPKALGESNSNRRDASEPARRRSNHSLNYWAKYVLQRHGGRFATHPIFCFLVFNILLRSSNRRISMVRMAKGSFQELERVYGSLTTDRLKAAENEMRETRKTTDPDISFLLRELSIFGHAQPLSNESRLLMRRKIQALDIWTGTPAIWITISPNDINNPVKMRLSIHRLHEYDTAKEHLADLRGRYDRIALSTMDPVSSAIFFHREVSLFFEKYVRTGQESVFGKISHYYATVETNERGSLHLHGLLWLAGNMQLPSLIDDMADPAEAEYRGRVVQYVDSVFHECLDENAGNAVRQERKPIHPDEGIMNSTEALTAAFENESNYIAYCCQVHSHTYTCLKYSLKGLAEQGADKHRRTACRFKAPWKIVEQTGFSEEGLLKIRRNHPLVNRYNKEMAVGLRHNHDISMILTRTKGLAMVFYITNYATKLDTPMWKRIVLAAEVFRQLSESAERRRQVSDPAGRDARPALLNESRQFLMRTANRIFSERQLSAVEVCYHLLGYQTDFTNVPQWSFLNLTALYWAIFRRWMHLRREAGVQTDLEEPPETVQLREGGRTLLYLDAYACRGQVLRSLCLYDYMSMINLVRRCDRDEDETHISLEGSSPECHGWLQELRRPHEYAVPIFQGYISNDHEDEHPVYFKRNSVLQLALFVPWEDFLSETRGDITDIWSTYEDSLCGRLRFHVLNISLLSKSAEDARKDAKLWASRSEGDDTVDVEFPLDEGDCSEESATTAAHHQNYTALLRALHNAVRDADATRDSPVLRSLIRDLRQENPAEEGQPFVPRHEGFYQQIRRAQDSPLCQHPALSGEDARAAAKAQDMLHLRMLDEMEGGLQCGTASASNADIDDLLVRHCDTEIPITRQDEDDPVIQGPRIFLDVGLTKSFVEMGHLAASSYTLNDLQSMALQLVCSFLDKYAANPDSAGQHLQYIGGPGGTGKSRIVDALRYVFAARGQPHHLQITGTSGSAAAQIGGTTLHSACGLDTRRSHNTRPPAFSEAKKCMWKQKLVLVIDEVSMLGGATLFNASCHLQSLRDCLDKPFGGIPVVLLMGDFYQFAPVRETSLLVDRIADPAFAASLGQATISHHRGYSLWLMFKTVVLLEEQVRARDDPQLGALLDRVRAGTQTQQDLDLLNTKLVGRSQIAFKDGLRAITPLNRNRWNLNMEAVADWARFNKRHISIFVSTHTWRSGTLSQNEIARTIEQGDDSNCKVPGVFFYAQGMPVVVNKNIYTGLKIVNGADPSLRVFFPIGSVPTRSMIAFFRDRDPAGRSEPEGMESTSPSTNDVDVLSSSTLAVASLATPAPSLQEETPHEEVEHQYLWRCFPDYVWSQRVRDTPSWVWGFGYDVEDSSGGRRWVCRRCIQNKNPKPRSFAEKGIQNANAHLFKGHGIRAPPDKTKSAAEKKAEKLKVKDQRSIAEVMKLDTRLPREQDIANSLVKGFDRKHFQRLLLEWIIEENHAFSVCEQGRLRQIFEYLNPLVKITDANITRTTIRRKVLSAYEMHKDKVVAALKQSCGLIHVSFDGWKSGNRHSLYGIACFFRDENSQPRKLALGVPELRTRHFGHNIAAEILDVLDAYGIQDKIGYFTLDNAESNDKAMEVIGGELGFVGSRRRGRCFGHTLNLSAKALLFGHNVEAFEEQLSGEAALSEAEHTLWRRKGPVGKLHNLVVDVRRSDQLTYLLRSIQRSEFDLSSDPRIRARQPVDLIIDNDTRWLSQLYMIRRAIILRPFIEQLVLKHRQQWEQDNRSKRTGNLRKSAREPRICLEENQLTVNDWVVLEHLAKLLGFYEDAVKTLEGDGQQRKRKGGWVGSYGNVWEVIQGFEFLLEVLEDYKQLASEIPDAEHFRINVNLGWEKLNKYYSRLDETPIYYTALALHPAFRWGYFENEWKDNTEWVMKAKQMVREVWESDYRHLQVVRSPVDDEPVAKRQRKYYNPFQAYCERTRPVLGYGLVKEEATLSDDINEDTNELELWQSSWEDGDNDVRDPISYWHERKRRYPRLSRMALDFLTIQPMSAECERMFAAAGRMVTPLRNRLDADIIGMCQVLRSWLRAGVIDDLDVSLLPTENGSGDRAEEGS</sequence>
<evidence type="ECO:0000259" key="8">
    <source>
        <dbReference type="Pfam" id="PF05699"/>
    </source>
</evidence>
<evidence type="ECO:0000256" key="5">
    <source>
        <dbReference type="ARBA" id="ARBA00023242"/>
    </source>
</evidence>
<keyword evidence="6" id="KW-0234">DNA repair</keyword>
<organism evidence="12 13">
    <name type="scientific">Fusarium oxysporum f. sp. conglutinans</name>
    <dbReference type="NCBI Taxonomy" id="100902"/>
    <lineage>
        <taxon>Eukaryota</taxon>
        <taxon>Fungi</taxon>
        <taxon>Dikarya</taxon>
        <taxon>Ascomycota</taxon>
        <taxon>Pezizomycotina</taxon>
        <taxon>Sordariomycetes</taxon>
        <taxon>Hypocreomycetidae</taxon>
        <taxon>Hypocreales</taxon>
        <taxon>Nectriaceae</taxon>
        <taxon>Fusarium</taxon>
        <taxon>Fusarium oxysporum species complex</taxon>
    </lineage>
</organism>
<dbReference type="GO" id="GO:0006281">
    <property type="term" value="P:DNA repair"/>
    <property type="evidence" value="ECO:0007669"/>
    <property type="project" value="UniProtKB-KW"/>
</dbReference>
<comment type="catalytic activity">
    <reaction evidence="6">
        <text>ATP + H2O = ADP + phosphate + H(+)</text>
        <dbReference type="Rhea" id="RHEA:13065"/>
        <dbReference type="ChEBI" id="CHEBI:15377"/>
        <dbReference type="ChEBI" id="CHEBI:15378"/>
        <dbReference type="ChEBI" id="CHEBI:30616"/>
        <dbReference type="ChEBI" id="CHEBI:43474"/>
        <dbReference type="ChEBI" id="CHEBI:456216"/>
        <dbReference type="EC" id="5.6.2.3"/>
    </reaction>
</comment>
<dbReference type="PANTHER" id="PTHR46481:SF10">
    <property type="entry name" value="ZINC FINGER BED DOMAIN-CONTAINING PROTEIN 39"/>
    <property type="match status" value="1"/>
</dbReference>
<feature type="compositionally biased region" description="Basic and acidic residues" evidence="7">
    <location>
        <begin position="648"/>
        <end position="658"/>
    </location>
</feature>
<dbReference type="GO" id="GO:0005524">
    <property type="term" value="F:ATP binding"/>
    <property type="evidence" value="ECO:0007669"/>
    <property type="project" value="UniProtKB-KW"/>
</dbReference>
<dbReference type="GO" id="GO:0008270">
    <property type="term" value="F:zinc ion binding"/>
    <property type="evidence" value="ECO:0007669"/>
    <property type="project" value="UniProtKB-KW"/>
</dbReference>